<accession>A0A9W6B8P3</accession>
<keyword evidence="5" id="KW-1185">Reference proteome</keyword>
<name>A0A9W6B8P3_9CHLO</name>
<evidence type="ECO:0000256" key="2">
    <source>
        <dbReference type="ARBA" id="ARBA00022472"/>
    </source>
</evidence>
<dbReference type="Pfam" id="PF02536">
    <property type="entry name" value="mTERF"/>
    <property type="match status" value="1"/>
</dbReference>
<dbReference type="Proteomes" id="UP001165080">
    <property type="component" value="Unassembled WGS sequence"/>
</dbReference>
<protein>
    <submittedName>
        <fullName evidence="4">Uncharacterized protein</fullName>
    </submittedName>
</protein>
<dbReference type="GO" id="GO:0003676">
    <property type="term" value="F:nucleic acid binding"/>
    <property type="evidence" value="ECO:0007669"/>
    <property type="project" value="InterPro"/>
</dbReference>
<gene>
    <name evidence="4" type="primary">PLEST000653</name>
    <name evidence="4" type="ORF">PLESTB_000023100</name>
</gene>
<reference evidence="4 5" key="1">
    <citation type="journal article" date="2023" name="Commun. Biol.">
        <title>Reorganization of the ancestral sex-determining regions during the evolution of trioecy in Pleodorina starrii.</title>
        <authorList>
            <person name="Takahashi K."/>
            <person name="Suzuki S."/>
            <person name="Kawai-Toyooka H."/>
            <person name="Yamamoto K."/>
            <person name="Hamaji T."/>
            <person name="Ootsuki R."/>
            <person name="Yamaguchi H."/>
            <person name="Kawachi M."/>
            <person name="Higashiyama T."/>
            <person name="Nozaki H."/>
        </authorList>
    </citation>
    <scope>NUCLEOTIDE SEQUENCE [LARGE SCALE GENOMIC DNA]</scope>
    <source>
        <strain evidence="4 5">NIES-4479</strain>
    </source>
</reference>
<evidence type="ECO:0000256" key="1">
    <source>
        <dbReference type="ARBA" id="ARBA00007692"/>
    </source>
</evidence>
<evidence type="ECO:0000313" key="4">
    <source>
        <dbReference type="EMBL" id="GLC47763.1"/>
    </source>
</evidence>
<keyword evidence="2" id="KW-0804">Transcription</keyword>
<evidence type="ECO:0000256" key="3">
    <source>
        <dbReference type="ARBA" id="ARBA00022946"/>
    </source>
</evidence>
<comment type="caution">
    <text evidence="4">The sequence shown here is derived from an EMBL/GenBank/DDBJ whole genome shotgun (WGS) entry which is preliminary data.</text>
</comment>
<dbReference type="Gene3D" id="1.25.70.10">
    <property type="entry name" value="Transcription termination factor 3, mitochondrial"/>
    <property type="match status" value="2"/>
</dbReference>
<dbReference type="EMBL" id="BRXU01000001">
    <property type="protein sequence ID" value="GLC47763.1"/>
    <property type="molecule type" value="Genomic_DNA"/>
</dbReference>
<dbReference type="OrthoDB" id="637682at2759"/>
<dbReference type="InterPro" id="IPR038538">
    <property type="entry name" value="MTERF_sf"/>
</dbReference>
<organism evidence="4 5">
    <name type="scientific">Pleodorina starrii</name>
    <dbReference type="NCBI Taxonomy" id="330485"/>
    <lineage>
        <taxon>Eukaryota</taxon>
        <taxon>Viridiplantae</taxon>
        <taxon>Chlorophyta</taxon>
        <taxon>core chlorophytes</taxon>
        <taxon>Chlorophyceae</taxon>
        <taxon>CS clade</taxon>
        <taxon>Chlamydomonadales</taxon>
        <taxon>Volvocaceae</taxon>
        <taxon>Pleodorina</taxon>
    </lineage>
</organism>
<proteinExistence type="inferred from homology"/>
<dbReference type="GO" id="GO:0006353">
    <property type="term" value="P:DNA-templated transcription termination"/>
    <property type="evidence" value="ECO:0007669"/>
    <property type="project" value="UniProtKB-KW"/>
</dbReference>
<keyword evidence="3" id="KW-0809">Transit peptide</keyword>
<keyword evidence="2" id="KW-0806">Transcription termination</keyword>
<dbReference type="InterPro" id="IPR003690">
    <property type="entry name" value="MTERF"/>
</dbReference>
<evidence type="ECO:0000313" key="5">
    <source>
        <dbReference type="Proteomes" id="UP001165080"/>
    </source>
</evidence>
<sequence length="254" mass="28291">MMQLRGQLQANQSIRAFGPPRRRAFSCPAPTRIVYPVTCRTATNSDVLLGAGLSPDEAHRVLAACPSLADGDLLATNLNFLRTIYRPHLIAKLVSRRPEVFTAQLAEWHQFLTGYGLDDEGVWKVLRYSPGLLLRRRQDSEEGDDGGGGGGDVNTPYNAGAAIMWLKSYGWTDEEVVARLLPCYPEVLAATTEQMQAAMEFLRSRSFDDEAITRMVRTFPPLLVAPYNEPLLQLIDRIRISAHNKYVVSGSYHV</sequence>
<dbReference type="AlphaFoldDB" id="A0A9W6B8P3"/>
<comment type="similarity">
    <text evidence="1">Belongs to the mTERF family.</text>
</comment>
<keyword evidence="2" id="KW-0805">Transcription regulation</keyword>